<dbReference type="Pfam" id="PF21307">
    <property type="entry name" value="Glyco_hydro_95_C"/>
    <property type="match status" value="1"/>
</dbReference>
<dbReference type="EMBL" id="JACHXK010000018">
    <property type="protein sequence ID" value="MBB3113364.1"/>
    <property type="molecule type" value="Genomic_DNA"/>
</dbReference>
<evidence type="ECO:0000313" key="4">
    <source>
        <dbReference type="EMBL" id="MBB3113364.1"/>
    </source>
</evidence>
<dbReference type="SUPFAM" id="SSF48208">
    <property type="entry name" value="Six-hairpin glycosidases"/>
    <property type="match status" value="1"/>
</dbReference>
<evidence type="ECO:0000259" key="3">
    <source>
        <dbReference type="Pfam" id="PF22124"/>
    </source>
</evidence>
<dbReference type="Gene3D" id="1.50.10.10">
    <property type="match status" value="1"/>
</dbReference>
<sequence>MKSETIMWYDAPAQIWDEALPVGNGSLGGMVYGTVDQEQIQFNEDSIWSGGPRNRNNPDTLDHLPLLRKLLFDGKLKEAHQLAEAACSGTPRSQRHYLTAGELMLEFTHPAGMLRDYRRELDLDRAVAVTTYAYGEVNFRREVFCSFPHQVMVIRLEADQPGALNFRARFERKKGRHMDTSYRYGTDTVVMTNPCGGIDTGSYTAAVKAIPTGGKVRVIGEHLMVEQADRVTLILAVTTAFRQTNPEQRCYDLLNQAAQQSYAALRDQHVEDYQQLFRRVRFELAEPNGGEHELWPVSQRLENVKQGADDAGLYTLYFHFGRYLLIACSRPGALPANLQGIWNDSMTPPWDSKYTININTQMNYWPAESCNLPECHEPLFDLIERMRENGRVTAQSMYGCRGFVAHHNTDIWADTAPQDIYPPATMWVMGGAWLTLHLWEHYKFNPDERNLKRAYETLKDSALFFIDFLVESPEGYLVTSPSVSPENRYRLPNGEAGTLCYGPAMDTQIVTELLEACIEASERLNADEDLREQWTAVKNRLPAMKLGRHGQLQEWLADYDEMDPGHRHISHLFGLHPGSTISPGLTPELAEGARITLNRRLENGGGHTGWSRAWIINFWARLLDGEQAYAHTKELLRKSTLPNLFDNHPPFQIDGNFGAIAGIVEMLLQSHLGYVHLLPAVPGIWTSGSVTGLRARGGFVIDLNWAERKLQHAAIRSEYGVTFRMFTENRVKVTGSDGKQVQVNQNGPYVEFPTRKGEVYTIVQA</sequence>
<dbReference type="Gene3D" id="2.70.98.50">
    <property type="entry name" value="putative glycoside hydrolase family protein from bacillus halodurans"/>
    <property type="match status" value="1"/>
</dbReference>
<comment type="caution">
    <text evidence="4">The sequence shown here is derived from an EMBL/GenBank/DDBJ whole genome shotgun (WGS) entry which is preliminary data.</text>
</comment>
<dbReference type="GO" id="GO:0004560">
    <property type="term" value="F:alpha-L-fucosidase activity"/>
    <property type="evidence" value="ECO:0007669"/>
    <property type="project" value="UniProtKB-EC"/>
</dbReference>
<keyword evidence="5" id="KW-1185">Reference proteome</keyword>
<dbReference type="InterPro" id="IPR012341">
    <property type="entry name" value="6hp_glycosidase-like_sf"/>
</dbReference>
<dbReference type="GO" id="GO:0005975">
    <property type="term" value="P:carbohydrate metabolic process"/>
    <property type="evidence" value="ECO:0007669"/>
    <property type="project" value="InterPro"/>
</dbReference>
<evidence type="ECO:0000259" key="2">
    <source>
        <dbReference type="Pfam" id="PF21307"/>
    </source>
</evidence>
<dbReference type="EC" id="3.2.1.51" evidence="4"/>
<dbReference type="PIRSF" id="PIRSF007663">
    <property type="entry name" value="UCP007663"/>
    <property type="match status" value="1"/>
</dbReference>
<dbReference type="InterPro" id="IPR027414">
    <property type="entry name" value="GH95_N_dom"/>
</dbReference>
<organism evidence="4 5">
    <name type="scientific">Paenibacillus phyllosphaerae</name>
    <dbReference type="NCBI Taxonomy" id="274593"/>
    <lineage>
        <taxon>Bacteria</taxon>
        <taxon>Bacillati</taxon>
        <taxon>Bacillota</taxon>
        <taxon>Bacilli</taxon>
        <taxon>Bacillales</taxon>
        <taxon>Paenibacillaceae</taxon>
        <taxon>Paenibacillus</taxon>
    </lineage>
</organism>
<proteinExistence type="predicted"/>
<dbReference type="AlphaFoldDB" id="A0A7W5B392"/>
<dbReference type="Pfam" id="PF22124">
    <property type="entry name" value="Glyco_hydro_95_cat"/>
    <property type="match status" value="1"/>
</dbReference>
<protein>
    <submittedName>
        <fullName evidence="4">Alpha-L-fucosidase 2</fullName>
        <ecNumber evidence="4">3.2.1.51</ecNumber>
    </submittedName>
</protein>
<feature type="domain" description="Glycosyl hydrolase family 95 N-terminal" evidence="1">
    <location>
        <begin position="7"/>
        <end position="243"/>
    </location>
</feature>
<dbReference type="Pfam" id="PF14498">
    <property type="entry name" value="Glyco_hyd_65N_2"/>
    <property type="match status" value="1"/>
</dbReference>
<keyword evidence="4" id="KW-0378">Hydrolase</keyword>
<dbReference type="InterPro" id="IPR054363">
    <property type="entry name" value="GH95_cat"/>
</dbReference>
<name>A0A7W5B392_9BACL</name>
<dbReference type="PANTHER" id="PTHR31084">
    <property type="entry name" value="ALPHA-L-FUCOSIDASE 2"/>
    <property type="match status" value="1"/>
</dbReference>
<dbReference type="FunFam" id="1.50.10.10:FF:000028">
    <property type="entry name" value="Alpha-L-fucosidase 2"/>
    <property type="match status" value="1"/>
</dbReference>
<dbReference type="InterPro" id="IPR016518">
    <property type="entry name" value="Alpha-L-fucosidase"/>
</dbReference>
<dbReference type="Proteomes" id="UP000570361">
    <property type="component" value="Unassembled WGS sequence"/>
</dbReference>
<keyword evidence="4" id="KW-0326">Glycosidase</keyword>
<evidence type="ECO:0000259" key="1">
    <source>
        <dbReference type="Pfam" id="PF14498"/>
    </source>
</evidence>
<dbReference type="InterPro" id="IPR049053">
    <property type="entry name" value="AFCA-like_C"/>
</dbReference>
<dbReference type="InterPro" id="IPR008928">
    <property type="entry name" value="6-hairpin_glycosidase_sf"/>
</dbReference>
<feature type="domain" description="Alpha fucosidase A-like C-terminal" evidence="2">
    <location>
        <begin position="669"/>
        <end position="762"/>
    </location>
</feature>
<accession>A0A7W5B392</accession>
<evidence type="ECO:0000313" key="5">
    <source>
        <dbReference type="Proteomes" id="UP000570361"/>
    </source>
</evidence>
<reference evidence="4 5" key="1">
    <citation type="submission" date="2020-08" db="EMBL/GenBank/DDBJ databases">
        <title>Genomic Encyclopedia of Type Strains, Phase III (KMG-III): the genomes of soil and plant-associated and newly described type strains.</title>
        <authorList>
            <person name="Whitman W."/>
        </authorList>
    </citation>
    <scope>NUCLEOTIDE SEQUENCE [LARGE SCALE GENOMIC DNA]</scope>
    <source>
        <strain evidence="4 5">CECT 5862</strain>
    </source>
</reference>
<dbReference type="PANTHER" id="PTHR31084:SF0">
    <property type="entry name" value="ALPHA-L-FUCOSIDASE 2"/>
    <property type="match status" value="1"/>
</dbReference>
<gene>
    <name evidence="4" type="ORF">FHS18_005476</name>
</gene>
<feature type="domain" description="Glycosyl hydrolase family 95 catalytic" evidence="3">
    <location>
        <begin position="261"/>
        <end position="667"/>
    </location>
</feature>